<evidence type="ECO:0000313" key="2">
    <source>
        <dbReference type="Proteomes" id="UP001597545"/>
    </source>
</evidence>
<dbReference type="RefSeq" id="WP_380904823.1">
    <property type="nucleotide sequence ID" value="NZ_JBHUEG010000004.1"/>
</dbReference>
<evidence type="ECO:0000313" key="1">
    <source>
        <dbReference type="EMBL" id="MFD2548757.1"/>
    </source>
</evidence>
<accession>A0ABW5KME5</accession>
<sequence length="65" mass="7472">MNFIDKKVSVKRAIAILAKNGIQVDEDEGTVILDFLYLMAKNYKKPEEEKDVESLRRNRTSGKTL</sequence>
<reference evidence="2" key="1">
    <citation type="journal article" date="2019" name="Int. J. Syst. Evol. Microbiol.">
        <title>The Global Catalogue of Microorganisms (GCM) 10K type strain sequencing project: providing services to taxonomists for standard genome sequencing and annotation.</title>
        <authorList>
            <consortium name="The Broad Institute Genomics Platform"/>
            <consortium name="The Broad Institute Genome Sequencing Center for Infectious Disease"/>
            <person name="Wu L."/>
            <person name="Ma J."/>
        </authorList>
    </citation>
    <scope>NUCLEOTIDE SEQUENCE [LARGE SCALE GENOMIC DNA]</scope>
    <source>
        <strain evidence="2">KCTC 42662</strain>
    </source>
</reference>
<dbReference type="EMBL" id="JBHULR010000005">
    <property type="protein sequence ID" value="MFD2548757.1"/>
    <property type="molecule type" value="Genomic_DNA"/>
</dbReference>
<protein>
    <recommendedName>
        <fullName evidence="3">PTS sugar transporter subunit IIBC</fullName>
    </recommendedName>
</protein>
<proteinExistence type="predicted"/>
<comment type="caution">
    <text evidence="1">The sequence shown here is derived from an EMBL/GenBank/DDBJ whole genome shotgun (WGS) entry which is preliminary data.</text>
</comment>
<dbReference type="Proteomes" id="UP001597545">
    <property type="component" value="Unassembled WGS sequence"/>
</dbReference>
<gene>
    <name evidence="1" type="ORF">ACFSR5_13985</name>
</gene>
<organism evidence="1 2">
    <name type="scientific">Sphingobacterium suaedae</name>
    <dbReference type="NCBI Taxonomy" id="1686402"/>
    <lineage>
        <taxon>Bacteria</taxon>
        <taxon>Pseudomonadati</taxon>
        <taxon>Bacteroidota</taxon>
        <taxon>Sphingobacteriia</taxon>
        <taxon>Sphingobacteriales</taxon>
        <taxon>Sphingobacteriaceae</taxon>
        <taxon>Sphingobacterium</taxon>
    </lineage>
</organism>
<keyword evidence="2" id="KW-1185">Reference proteome</keyword>
<name>A0ABW5KME5_9SPHI</name>
<evidence type="ECO:0008006" key="3">
    <source>
        <dbReference type="Google" id="ProtNLM"/>
    </source>
</evidence>